<keyword evidence="2" id="KW-1185">Reference proteome</keyword>
<organism evidence="1 2">
    <name type="scientific">Dermacentor silvarum</name>
    <name type="common">Tick</name>
    <dbReference type="NCBI Taxonomy" id="543639"/>
    <lineage>
        <taxon>Eukaryota</taxon>
        <taxon>Metazoa</taxon>
        <taxon>Ecdysozoa</taxon>
        <taxon>Arthropoda</taxon>
        <taxon>Chelicerata</taxon>
        <taxon>Arachnida</taxon>
        <taxon>Acari</taxon>
        <taxon>Parasitiformes</taxon>
        <taxon>Ixodida</taxon>
        <taxon>Ixodoidea</taxon>
        <taxon>Ixodidae</taxon>
        <taxon>Rhipicephalinae</taxon>
        <taxon>Dermacentor</taxon>
    </lineage>
</organism>
<proteinExistence type="predicted"/>
<protein>
    <submittedName>
        <fullName evidence="1">Uncharacterized protein</fullName>
    </submittedName>
</protein>
<reference evidence="1" key="1">
    <citation type="submission" date="2020-05" db="EMBL/GenBank/DDBJ databases">
        <title>Large-scale comparative analyses of tick genomes elucidate their genetic diversity and vector capacities.</title>
        <authorList>
            <person name="Jia N."/>
            <person name="Wang J."/>
            <person name="Shi W."/>
            <person name="Du L."/>
            <person name="Sun Y."/>
            <person name="Zhan W."/>
            <person name="Jiang J."/>
            <person name="Wang Q."/>
            <person name="Zhang B."/>
            <person name="Ji P."/>
            <person name="Sakyi L.B."/>
            <person name="Cui X."/>
            <person name="Yuan T."/>
            <person name="Jiang B."/>
            <person name="Yang W."/>
            <person name="Lam T.T.-Y."/>
            <person name="Chang Q."/>
            <person name="Ding S."/>
            <person name="Wang X."/>
            <person name="Zhu J."/>
            <person name="Ruan X."/>
            <person name="Zhao L."/>
            <person name="Wei J."/>
            <person name="Que T."/>
            <person name="Du C."/>
            <person name="Cheng J."/>
            <person name="Dai P."/>
            <person name="Han X."/>
            <person name="Huang E."/>
            <person name="Gao Y."/>
            <person name="Liu J."/>
            <person name="Shao H."/>
            <person name="Ye R."/>
            <person name="Li L."/>
            <person name="Wei W."/>
            <person name="Wang X."/>
            <person name="Wang C."/>
            <person name="Yang T."/>
            <person name="Huo Q."/>
            <person name="Li W."/>
            <person name="Guo W."/>
            <person name="Chen H."/>
            <person name="Zhou L."/>
            <person name="Ni X."/>
            <person name="Tian J."/>
            <person name="Zhou Y."/>
            <person name="Sheng Y."/>
            <person name="Liu T."/>
            <person name="Pan Y."/>
            <person name="Xia L."/>
            <person name="Li J."/>
            <person name="Zhao F."/>
            <person name="Cao W."/>
        </authorList>
    </citation>
    <scope>NUCLEOTIDE SEQUENCE</scope>
    <source>
        <strain evidence="1">Dsil-2018</strain>
    </source>
</reference>
<dbReference type="Proteomes" id="UP000821865">
    <property type="component" value="Chromosome 5"/>
</dbReference>
<dbReference type="EMBL" id="CM023474">
    <property type="protein sequence ID" value="KAH7949472.1"/>
    <property type="molecule type" value="Genomic_DNA"/>
</dbReference>
<accession>A0ACB8CR37</accession>
<sequence length="269" mass="30330">MAGDLNLAAAFIDELAFDSDDAFEFEYDEDEEATDLFVASVTSPLLARDERNRVPFYVESVVSHYMDFEFMKLFRLSRSTAATLTAEFEASAHYPEGCRGRPKISAEKTMLIALKYLGTQASMYSIADKFDVSESTVHSAICRILGFLLSISAREIHWPDHDEGARNKRAFQALYRHQGCGAGLPDVIGAIDGCHIRIVRPTEREEDYYNRKKFHSIILQGICNADMVFTDVFVGYPGREPTTPECWKKASSLRTPRRSVKPTRAPSFT</sequence>
<gene>
    <name evidence="1" type="ORF">HPB49_011036</name>
</gene>
<name>A0ACB8CR37_DERSI</name>
<comment type="caution">
    <text evidence="1">The sequence shown here is derived from an EMBL/GenBank/DDBJ whole genome shotgun (WGS) entry which is preliminary data.</text>
</comment>
<evidence type="ECO:0000313" key="1">
    <source>
        <dbReference type="EMBL" id="KAH7949472.1"/>
    </source>
</evidence>
<evidence type="ECO:0000313" key="2">
    <source>
        <dbReference type="Proteomes" id="UP000821865"/>
    </source>
</evidence>